<dbReference type="Pfam" id="PF13411">
    <property type="entry name" value="MerR_1"/>
    <property type="match status" value="1"/>
</dbReference>
<accession>A0ABY1KEW7</accession>
<gene>
    <name evidence="2" type="ORF">SAMN05421578_14710</name>
</gene>
<feature type="domain" description="HTH merR-type" evidence="1">
    <location>
        <begin position="9"/>
        <end position="72"/>
    </location>
</feature>
<dbReference type="SUPFAM" id="SSF46955">
    <property type="entry name" value="Putative DNA-binding domain"/>
    <property type="match status" value="1"/>
</dbReference>
<dbReference type="EMBL" id="FTNK01000047">
    <property type="protein sequence ID" value="SIR72458.1"/>
    <property type="molecule type" value="Genomic_DNA"/>
</dbReference>
<name>A0ABY1KEW7_9BACL</name>
<dbReference type="Gene3D" id="1.10.1660.10">
    <property type="match status" value="1"/>
</dbReference>
<keyword evidence="3" id="KW-1185">Reference proteome</keyword>
<evidence type="ECO:0000313" key="2">
    <source>
        <dbReference type="EMBL" id="SIR72458.1"/>
    </source>
</evidence>
<evidence type="ECO:0000313" key="3">
    <source>
        <dbReference type="Proteomes" id="UP000186666"/>
    </source>
</evidence>
<sequence length="173" mass="20511">MNDAIEFVYTSKEVSVSVGIATSTLRTWCLKLEANGYILKRSDDGKRMFFERDITALRMMKELLDKKHPIEYAVDQITSRFNVMTHSVANNDAVTTVEKTPFLERFPNAIELNEFVNQIRTAVKEEVHQEVATALEEQNKRFDEHIDRRDRQIMEVLRELQEDRKKKWWKKLF</sequence>
<proteinExistence type="predicted"/>
<organism evidence="2 3">
    <name type="scientific">Paenibacillus macquariensis</name>
    <dbReference type="NCBI Taxonomy" id="948756"/>
    <lineage>
        <taxon>Bacteria</taxon>
        <taxon>Bacillati</taxon>
        <taxon>Bacillota</taxon>
        <taxon>Bacilli</taxon>
        <taxon>Bacillales</taxon>
        <taxon>Paenibacillaceae</taxon>
        <taxon>Paenibacillus</taxon>
    </lineage>
</organism>
<protein>
    <submittedName>
        <fullName evidence="2">Sperm tail</fullName>
    </submittedName>
</protein>
<dbReference type="RefSeq" id="WP_068591266.1">
    <property type="nucleotide sequence ID" value="NZ_FTNK01000047.1"/>
</dbReference>
<reference evidence="2 3" key="1">
    <citation type="submission" date="2017-01" db="EMBL/GenBank/DDBJ databases">
        <authorList>
            <person name="Varghese N."/>
            <person name="Submissions S."/>
        </authorList>
    </citation>
    <scope>NUCLEOTIDE SEQUENCE [LARGE SCALE GENOMIC DNA]</scope>
    <source>
        <strain evidence="2 3">ATCC 23464</strain>
    </source>
</reference>
<dbReference type="Proteomes" id="UP000186666">
    <property type="component" value="Unassembled WGS sequence"/>
</dbReference>
<dbReference type="InterPro" id="IPR000551">
    <property type="entry name" value="MerR-type_HTH_dom"/>
</dbReference>
<dbReference type="InterPro" id="IPR009061">
    <property type="entry name" value="DNA-bd_dom_put_sf"/>
</dbReference>
<evidence type="ECO:0000259" key="1">
    <source>
        <dbReference type="Pfam" id="PF13411"/>
    </source>
</evidence>
<comment type="caution">
    <text evidence="2">The sequence shown here is derived from an EMBL/GenBank/DDBJ whole genome shotgun (WGS) entry which is preliminary data.</text>
</comment>